<dbReference type="eggNOG" id="KOG4177">
    <property type="taxonomic scope" value="Eukaryota"/>
</dbReference>
<dbReference type="STRING" id="644352.J3P8Y5"/>
<reference evidence="6" key="1">
    <citation type="submission" date="2010-07" db="EMBL/GenBank/DDBJ databases">
        <title>The genome sequence of Gaeumannomyces graminis var. tritici strain R3-111a-1.</title>
        <authorList>
            <consortium name="The Broad Institute Genome Sequencing Platform"/>
            <person name="Ma L.-J."/>
            <person name="Dead R."/>
            <person name="Young S."/>
            <person name="Zeng Q."/>
            <person name="Koehrsen M."/>
            <person name="Alvarado L."/>
            <person name="Berlin A."/>
            <person name="Chapman S.B."/>
            <person name="Chen Z."/>
            <person name="Freedman E."/>
            <person name="Gellesch M."/>
            <person name="Goldberg J."/>
            <person name="Griggs A."/>
            <person name="Gujja S."/>
            <person name="Heilman E.R."/>
            <person name="Heiman D."/>
            <person name="Hepburn T."/>
            <person name="Howarth C."/>
            <person name="Jen D."/>
            <person name="Larson L."/>
            <person name="Mehta T."/>
            <person name="Neiman D."/>
            <person name="Pearson M."/>
            <person name="Roberts A."/>
            <person name="Saif S."/>
            <person name="Shea T."/>
            <person name="Shenoy N."/>
            <person name="Sisk P."/>
            <person name="Stolte C."/>
            <person name="Sykes S."/>
            <person name="Walk T."/>
            <person name="White J."/>
            <person name="Yandava C."/>
            <person name="Haas B."/>
            <person name="Nusbaum C."/>
            <person name="Birren B."/>
        </authorList>
    </citation>
    <scope>NUCLEOTIDE SEQUENCE [LARGE SCALE GENOMIC DNA]</scope>
    <source>
        <strain evidence="6">R3-111a-1</strain>
    </source>
</reference>
<accession>J3P8Y5</accession>
<keyword evidence="2 3" id="KW-0040">ANK repeat</keyword>
<feature type="repeat" description="ANK" evidence="3">
    <location>
        <begin position="816"/>
        <end position="848"/>
    </location>
</feature>
<dbReference type="GeneID" id="20350428"/>
<proteinExistence type="predicted"/>
<dbReference type="AlphaFoldDB" id="J3P8Y5"/>
<keyword evidence="1" id="KW-0677">Repeat</keyword>
<feature type="repeat" description="ANK" evidence="3">
    <location>
        <begin position="393"/>
        <end position="416"/>
    </location>
</feature>
<dbReference type="VEuPathDB" id="FungiDB:GGTG_09970"/>
<feature type="repeat" description="ANK" evidence="3">
    <location>
        <begin position="461"/>
        <end position="493"/>
    </location>
</feature>
<dbReference type="InterPro" id="IPR002110">
    <property type="entry name" value="Ankyrin_rpt"/>
</dbReference>
<dbReference type="RefSeq" id="XP_009226094.1">
    <property type="nucleotide sequence ID" value="XM_009227830.1"/>
</dbReference>
<evidence type="ECO:0000256" key="2">
    <source>
        <dbReference type="ARBA" id="ARBA00023043"/>
    </source>
</evidence>
<dbReference type="Proteomes" id="UP000006039">
    <property type="component" value="Unassembled WGS sequence"/>
</dbReference>
<protein>
    <submittedName>
        <fullName evidence="4 5">Uncharacterized protein</fullName>
    </submittedName>
</protein>
<evidence type="ECO:0000313" key="5">
    <source>
        <dbReference type="EnsemblFungi" id="EJT73120"/>
    </source>
</evidence>
<dbReference type="HOGENOM" id="CLU_000288_34_6_1"/>
<gene>
    <name evidence="5" type="primary">20350428</name>
    <name evidence="4" type="ORF">GGTG_09970</name>
</gene>
<evidence type="ECO:0000313" key="4">
    <source>
        <dbReference type="EMBL" id="EJT73120.1"/>
    </source>
</evidence>
<dbReference type="Pfam" id="PF13637">
    <property type="entry name" value="Ank_4"/>
    <property type="match status" value="1"/>
</dbReference>
<organism evidence="4">
    <name type="scientific">Gaeumannomyces tritici (strain R3-111a-1)</name>
    <name type="common">Wheat and barley take-all root rot fungus</name>
    <name type="synonym">Gaeumannomyces graminis var. tritici</name>
    <dbReference type="NCBI Taxonomy" id="644352"/>
    <lineage>
        <taxon>Eukaryota</taxon>
        <taxon>Fungi</taxon>
        <taxon>Dikarya</taxon>
        <taxon>Ascomycota</taxon>
        <taxon>Pezizomycotina</taxon>
        <taxon>Sordariomycetes</taxon>
        <taxon>Sordariomycetidae</taxon>
        <taxon>Magnaporthales</taxon>
        <taxon>Magnaporthaceae</taxon>
        <taxon>Gaeumannomyces</taxon>
    </lineage>
</organism>
<dbReference type="EnsemblFungi" id="EJT73120">
    <property type="protein sequence ID" value="EJT73120"/>
    <property type="gene ID" value="GGTG_09970"/>
</dbReference>
<dbReference type="PANTHER" id="PTHR24178">
    <property type="entry name" value="MOLTING PROTEIN MLT-4"/>
    <property type="match status" value="1"/>
</dbReference>
<sequence length="923" mass="100985">MVSAVVDYIGTRMDRSNVAMAFVYCEHSDPISRSEADALRFTSMDPSLREDIIRRLQVMADGMFLLAHLYMRLLCDQLNVRNVRRSLDKAPANLFAFYDVAMARIADQPEPRKQAVKTALCYLFCAKRPLNTGELLHAMGVEIDDAELDETAIPDLRFILSDSAGLIREDTQTGIVGLVHHTLHEYLKSRPGKLLPWPEREMARMCLIHLNFDEFQSGPCGDAKDLEERLQKYRFFDYASHYWGSHFHHSQTDKPEDMDLLQRFLRHEGKLSASIQVLHMSRHRTKGWHDRFPRQVSALHAASYWGLEQVAATILEGKVDVNHQDSYGATALHLAAQNGHVAVTQLLLNYAASINLVDNRGKTPVTCASRNGHQAVAELLVARGADTLREDFSGWTALHWATMGGYVELTRVLLSHTPGPERAHRNRALTLAAETRSVGIIKMLLDDDSSERAEVDCRDGEGSTPMTFSVPLGHIEAVRVFLGKGADVNGLDAYQNAPLHWAIADVPMTRLLLEKGARVNAKNCWGRTALHWAVQEGQEEVAKVLIEAGADVNVADENSFTPLHSASLKGLEGIVRLLLANGARVDVRDVDGWTPLHSAVLRKHDTMVDLLMARKKDGPEIVAQTAELLQDGALQAMWDEKAQEKSAGSVVVSGLRYAANAGNAEMVLALLENGADIDAVDDIGGSTALTLAASLCHLDIMQLLLQNGVAVNKPDRSGWTALHHAACSEGGLDLVKLLLKNGADIDAKVHRWTPLLLAGKHWLPDSAAYLASEAANINAADYHGRRILHWAASKTSTRVALLVLDRGAEINAADRWGKTALTWAVESRNRRMTELLLERGADATLRARDGTTALHMAAFAGASELVGHLLAKGVDCNTRAVGGLTALHIAAFMGYHATVKLLLAGGAVASDEFSPPGEPERGG</sequence>
<reference evidence="4" key="2">
    <citation type="submission" date="2010-07" db="EMBL/GenBank/DDBJ databases">
        <authorList>
            <consortium name="The Broad Institute Genome Sequencing Platform"/>
            <consortium name="Broad Institute Genome Sequencing Center for Infectious Disease"/>
            <person name="Ma L.-J."/>
            <person name="Dead R."/>
            <person name="Young S."/>
            <person name="Zeng Q."/>
            <person name="Koehrsen M."/>
            <person name="Alvarado L."/>
            <person name="Berlin A."/>
            <person name="Chapman S.B."/>
            <person name="Chen Z."/>
            <person name="Freedman E."/>
            <person name="Gellesch M."/>
            <person name="Goldberg J."/>
            <person name="Griggs A."/>
            <person name="Gujja S."/>
            <person name="Heilman E.R."/>
            <person name="Heiman D."/>
            <person name="Hepburn T."/>
            <person name="Howarth C."/>
            <person name="Jen D."/>
            <person name="Larson L."/>
            <person name="Mehta T."/>
            <person name="Neiman D."/>
            <person name="Pearson M."/>
            <person name="Roberts A."/>
            <person name="Saif S."/>
            <person name="Shea T."/>
            <person name="Shenoy N."/>
            <person name="Sisk P."/>
            <person name="Stolte C."/>
            <person name="Sykes S."/>
            <person name="Walk T."/>
            <person name="White J."/>
            <person name="Yandava C."/>
            <person name="Haas B."/>
            <person name="Nusbaum C."/>
            <person name="Birren B."/>
        </authorList>
    </citation>
    <scope>NUCLEOTIDE SEQUENCE</scope>
    <source>
        <strain evidence="4">R3-111a-1</strain>
    </source>
</reference>
<dbReference type="PRINTS" id="PR01415">
    <property type="entry name" value="ANKYRIN"/>
</dbReference>
<evidence type="ECO:0000313" key="6">
    <source>
        <dbReference type="Proteomes" id="UP000006039"/>
    </source>
</evidence>
<feature type="repeat" description="ANK" evidence="3">
    <location>
        <begin position="684"/>
        <end position="716"/>
    </location>
</feature>
<dbReference type="PROSITE" id="PS50088">
    <property type="entry name" value="ANK_REPEAT"/>
    <property type="match status" value="14"/>
</dbReference>
<feature type="repeat" description="ANK" evidence="3">
    <location>
        <begin position="882"/>
        <end position="907"/>
    </location>
</feature>
<dbReference type="SUPFAM" id="SSF48403">
    <property type="entry name" value="Ankyrin repeat"/>
    <property type="match status" value="2"/>
</dbReference>
<feature type="repeat" description="ANK" evidence="3">
    <location>
        <begin position="558"/>
        <end position="590"/>
    </location>
</feature>
<reference evidence="5" key="5">
    <citation type="submission" date="2018-04" db="UniProtKB">
        <authorList>
            <consortium name="EnsemblFungi"/>
        </authorList>
    </citation>
    <scope>IDENTIFICATION</scope>
    <source>
        <strain evidence="5">R3-111a-1</strain>
    </source>
</reference>
<dbReference type="PROSITE" id="PS50297">
    <property type="entry name" value="ANK_REP_REGION"/>
    <property type="match status" value="14"/>
</dbReference>
<name>J3P8Y5_GAET3</name>
<feature type="repeat" description="ANK" evidence="3">
    <location>
        <begin position="525"/>
        <end position="557"/>
    </location>
</feature>
<feature type="repeat" description="ANK" evidence="3">
    <location>
        <begin position="653"/>
        <end position="682"/>
    </location>
</feature>
<dbReference type="InterPro" id="IPR036770">
    <property type="entry name" value="Ankyrin_rpt-contain_sf"/>
</dbReference>
<reference evidence="4" key="3">
    <citation type="submission" date="2010-09" db="EMBL/GenBank/DDBJ databases">
        <title>Annotation of Gaeumannomyces graminis var. tritici R3-111a-1.</title>
        <authorList>
            <consortium name="The Broad Institute Genome Sequencing Platform"/>
            <person name="Ma L.-J."/>
            <person name="Dead R."/>
            <person name="Young S.K."/>
            <person name="Zeng Q."/>
            <person name="Gargeya S."/>
            <person name="Fitzgerald M."/>
            <person name="Haas B."/>
            <person name="Abouelleil A."/>
            <person name="Alvarado L."/>
            <person name="Arachchi H.M."/>
            <person name="Berlin A."/>
            <person name="Brown A."/>
            <person name="Chapman S.B."/>
            <person name="Chen Z."/>
            <person name="Dunbar C."/>
            <person name="Freedman E."/>
            <person name="Gearin G."/>
            <person name="Gellesch M."/>
            <person name="Goldberg J."/>
            <person name="Griggs A."/>
            <person name="Gujja S."/>
            <person name="Heiman D."/>
            <person name="Howarth C."/>
            <person name="Larson L."/>
            <person name="Lui A."/>
            <person name="MacDonald P.J.P."/>
            <person name="Mehta T."/>
            <person name="Montmayeur A."/>
            <person name="Murphy C."/>
            <person name="Neiman D."/>
            <person name="Pearson M."/>
            <person name="Priest M."/>
            <person name="Roberts A."/>
            <person name="Saif S."/>
            <person name="Shea T."/>
            <person name="Shenoy N."/>
            <person name="Sisk P."/>
            <person name="Stolte C."/>
            <person name="Sykes S."/>
            <person name="Yandava C."/>
            <person name="Wortman J."/>
            <person name="Nusbaum C."/>
            <person name="Birren B."/>
        </authorList>
    </citation>
    <scope>NUCLEOTIDE SEQUENCE</scope>
    <source>
        <strain evidence="4">R3-111a-1</strain>
    </source>
</reference>
<dbReference type="EMBL" id="GL385399">
    <property type="protein sequence ID" value="EJT73120.1"/>
    <property type="molecule type" value="Genomic_DNA"/>
</dbReference>
<dbReference type="Pfam" id="PF12796">
    <property type="entry name" value="Ank_2"/>
    <property type="match status" value="5"/>
</dbReference>
<feature type="repeat" description="ANK" evidence="3">
    <location>
        <begin position="849"/>
        <end position="881"/>
    </location>
</feature>
<evidence type="ECO:0000256" key="1">
    <source>
        <dbReference type="ARBA" id="ARBA00022737"/>
    </source>
</evidence>
<reference evidence="5" key="4">
    <citation type="journal article" date="2015" name="G3 (Bethesda)">
        <title>Genome sequences of three phytopathogenic species of the Magnaporthaceae family of fungi.</title>
        <authorList>
            <person name="Okagaki L.H."/>
            <person name="Nunes C.C."/>
            <person name="Sailsbery J."/>
            <person name="Clay B."/>
            <person name="Brown D."/>
            <person name="John T."/>
            <person name="Oh Y."/>
            <person name="Young N."/>
            <person name="Fitzgerald M."/>
            <person name="Haas B.J."/>
            <person name="Zeng Q."/>
            <person name="Young S."/>
            <person name="Adiconis X."/>
            <person name="Fan L."/>
            <person name="Levin J.Z."/>
            <person name="Mitchell T.K."/>
            <person name="Okubara P.A."/>
            <person name="Farman M.L."/>
            <person name="Kohn L.M."/>
            <person name="Birren B."/>
            <person name="Ma L.-J."/>
            <person name="Dean R.A."/>
        </authorList>
    </citation>
    <scope>NUCLEOTIDE SEQUENCE</scope>
    <source>
        <strain evidence="5">R3-111a-1</strain>
    </source>
</reference>
<feature type="repeat" description="ANK" evidence="3">
    <location>
        <begin position="717"/>
        <end position="750"/>
    </location>
</feature>
<keyword evidence="6" id="KW-1185">Reference proteome</keyword>
<dbReference type="Gene3D" id="1.25.40.20">
    <property type="entry name" value="Ankyrin repeat-containing domain"/>
    <property type="match status" value="8"/>
</dbReference>
<dbReference type="SMART" id="SM00248">
    <property type="entry name" value="ANK"/>
    <property type="match status" value="18"/>
</dbReference>
<feature type="repeat" description="ANK" evidence="3">
    <location>
        <begin position="591"/>
        <end position="617"/>
    </location>
</feature>
<evidence type="ECO:0000256" key="3">
    <source>
        <dbReference type="PROSITE-ProRule" id="PRU00023"/>
    </source>
</evidence>
<feature type="repeat" description="ANK" evidence="3">
    <location>
        <begin position="360"/>
        <end position="392"/>
    </location>
</feature>
<feature type="repeat" description="ANK" evidence="3">
    <location>
        <begin position="783"/>
        <end position="815"/>
    </location>
</feature>
<dbReference type="OrthoDB" id="5084847at2759"/>
<feature type="repeat" description="ANK" evidence="3">
    <location>
        <begin position="327"/>
        <end position="359"/>
    </location>
</feature>